<evidence type="ECO:0000313" key="2">
    <source>
        <dbReference type="EMBL" id="KAL0160421.1"/>
    </source>
</evidence>
<feature type="coiled-coil region" evidence="1">
    <location>
        <begin position="34"/>
        <end position="68"/>
    </location>
</feature>
<dbReference type="AlphaFoldDB" id="A0ABD0NGQ9"/>
<proteinExistence type="predicted"/>
<sequence>KEIKVLGKNQGNIMANVDMTKRTLKETLDLQKMMADLTKEITHLAARIDGAKNELDAKLKLLSNATAKTGIVRQAEEHAEELMKLAMDFQMVILNITNSTAVQKAVEAIKAFTGVIDAIKAAEAAAKHAKEVADRAFE</sequence>
<feature type="non-terminal residue" evidence="2">
    <location>
        <position position="138"/>
    </location>
</feature>
<feature type="non-terminal residue" evidence="2">
    <location>
        <position position="1"/>
    </location>
</feature>
<organism evidence="2 3">
    <name type="scientific">Cirrhinus mrigala</name>
    <name type="common">Mrigala</name>
    <dbReference type="NCBI Taxonomy" id="683832"/>
    <lineage>
        <taxon>Eukaryota</taxon>
        <taxon>Metazoa</taxon>
        <taxon>Chordata</taxon>
        <taxon>Craniata</taxon>
        <taxon>Vertebrata</taxon>
        <taxon>Euteleostomi</taxon>
        <taxon>Actinopterygii</taxon>
        <taxon>Neopterygii</taxon>
        <taxon>Teleostei</taxon>
        <taxon>Ostariophysi</taxon>
        <taxon>Cypriniformes</taxon>
        <taxon>Cyprinidae</taxon>
        <taxon>Labeoninae</taxon>
        <taxon>Labeonini</taxon>
        <taxon>Cirrhinus</taxon>
    </lineage>
</organism>
<dbReference type="EMBL" id="JAMKFB020000022">
    <property type="protein sequence ID" value="KAL0160421.1"/>
    <property type="molecule type" value="Genomic_DNA"/>
</dbReference>
<accession>A0ABD0NGQ9</accession>
<gene>
    <name evidence="2" type="ORF">M9458_044146</name>
</gene>
<protein>
    <submittedName>
        <fullName evidence="2">Uncharacterized protein</fullName>
    </submittedName>
</protein>
<dbReference type="Proteomes" id="UP001529510">
    <property type="component" value="Unassembled WGS sequence"/>
</dbReference>
<name>A0ABD0NGQ9_CIRMR</name>
<keyword evidence="1" id="KW-0175">Coiled coil</keyword>
<comment type="caution">
    <text evidence="2">The sequence shown here is derived from an EMBL/GenBank/DDBJ whole genome shotgun (WGS) entry which is preliminary data.</text>
</comment>
<evidence type="ECO:0000256" key="1">
    <source>
        <dbReference type="SAM" id="Coils"/>
    </source>
</evidence>
<reference evidence="2 3" key="1">
    <citation type="submission" date="2024-05" db="EMBL/GenBank/DDBJ databases">
        <title>Genome sequencing and assembly of Indian major carp, Cirrhinus mrigala (Hamilton, 1822).</title>
        <authorList>
            <person name="Mohindra V."/>
            <person name="Chowdhury L.M."/>
            <person name="Lal K."/>
            <person name="Jena J.K."/>
        </authorList>
    </citation>
    <scope>NUCLEOTIDE SEQUENCE [LARGE SCALE GENOMIC DNA]</scope>
    <source>
        <strain evidence="2">CM1030</strain>
        <tissue evidence="2">Blood</tissue>
    </source>
</reference>
<keyword evidence="3" id="KW-1185">Reference proteome</keyword>
<evidence type="ECO:0000313" key="3">
    <source>
        <dbReference type="Proteomes" id="UP001529510"/>
    </source>
</evidence>